<evidence type="ECO:0000256" key="5">
    <source>
        <dbReference type="HAMAP-Rule" id="MF_00199"/>
    </source>
</evidence>
<gene>
    <name evidence="5" type="primary">apaH</name>
    <name evidence="7" type="ORF">GPA24_11570</name>
</gene>
<dbReference type="PIRSF" id="PIRSF000903">
    <property type="entry name" value="B5n-ttraPtase_sm"/>
    <property type="match status" value="1"/>
</dbReference>
<dbReference type="SUPFAM" id="SSF56300">
    <property type="entry name" value="Metallo-dependent phosphatases"/>
    <property type="match status" value="1"/>
</dbReference>
<evidence type="ECO:0000313" key="8">
    <source>
        <dbReference type="Proteomes" id="UP000633943"/>
    </source>
</evidence>
<evidence type="ECO:0000313" key="7">
    <source>
        <dbReference type="EMBL" id="NMG16172.1"/>
    </source>
</evidence>
<dbReference type="EC" id="3.6.1.41" evidence="5"/>
<dbReference type="Proteomes" id="UP000633943">
    <property type="component" value="Unassembled WGS sequence"/>
</dbReference>
<keyword evidence="8" id="KW-1185">Reference proteome</keyword>
<organism evidence="7 8">
    <name type="scientific">Aromatoleum bremense</name>
    <dbReference type="NCBI Taxonomy" id="76115"/>
    <lineage>
        <taxon>Bacteria</taxon>
        <taxon>Pseudomonadati</taxon>
        <taxon>Pseudomonadota</taxon>
        <taxon>Betaproteobacteria</taxon>
        <taxon>Rhodocyclales</taxon>
        <taxon>Rhodocyclaceae</taxon>
        <taxon>Aromatoleum</taxon>
    </lineage>
</organism>
<feature type="domain" description="Calcineurin-like phosphoesterase" evidence="6">
    <location>
        <begin position="2"/>
        <end position="170"/>
    </location>
</feature>
<dbReference type="EMBL" id="WTVP01000029">
    <property type="protein sequence ID" value="NMG16172.1"/>
    <property type="molecule type" value="Genomic_DNA"/>
</dbReference>
<protein>
    <recommendedName>
        <fullName evidence="5">Bis(5'-nucleosyl)-tetraphosphatase, symmetrical</fullName>
        <ecNumber evidence="5">3.6.1.41</ecNumber>
    </recommendedName>
    <alternativeName>
        <fullName evidence="5">Ap4A hydrolase</fullName>
    </alternativeName>
    <alternativeName>
        <fullName evidence="5">Diadenosine 5',5'''-P1,P4-tetraphosphate pyrophosphohydrolase</fullName>
    </alternativeName>
    <alternativeName>
        <fullName evidence="5">Diadenosine tetraphosphatase</fullName>
    </alternativeName>
</protein>
<dbReference type="PANTHER" id="PTHR40942:SF4">
    <property type="entry name" value="CYTOCHROME C5"/>
    <property type="match status" value="1"/>
</dbReference>
<comment type="catalytic activity">
    <reaction evidence="4 5">
        <text>P(1),P(4)-bis(5'-adenosyl) tetraphosphate + H2O = 2 ADP + 2 H(+)</text>
        <dbReference type="Rhea" id="RHEA:24252"/>
        <dbReference type="ChEBI" id="CHEBI:15377"/>
        <dbReference type="ChEBI" id="CHEBI:15378"/>
        <dbReference type="ChEBI" id="CHEBI:58141"/>
        <dbReference type="ChEBI" id="CHEBI:456216"/>
        <dbReference type="EC" id="3.6.1.41"/>
    </reaction>
</comment>
<dbReference type="GO" id="GO:0008803">
    <property type="term" value="F:bis(5'-nucleosyl)-tetraphosphatase (symmetrical) activity"/>
    <property type="evidence" value="ECO:0007669"/>
    <property type="project" value="UniProtKB-EC"/>
</dbReference>
<evidence type="ECO:0000256" key="2">
    <source>
        <dbReference type="ARBA" id="ARBA00005419"/>
    </source>
</evidence>
<sequence>MGIYAIGDIQGCYREFRELIDRFGFDPSSDRLWLVGDLVNRGPASLDTLRFVQSLGDAAVSVLGNHDLYLLKIAYTGASSRKRHDTLQQVLEAPDRDELIAWLRTLPLMHLEGGYAMVHAGLLPGWTAERARALAREVEAALAGDSCEAFLQHMWGNSPKAWHDDLAGWERLRVIVNAMTRMRFCTPDGRMEFDAKGPPDSAPPNHLPWFAHPDRASSDTTLVCGHWSALGLRREPNLLALDSGCVWGEKLTAVRLEDRKVFQVHAGKRLGSF</sequence>
<comment type="similarity">
    <text evidence="2 5">Belongs to the Ap4A hydrolase family.</text>
</comment>
<dbReference type="InterPro" id="IPR004843">
    <property type="entry name" value="Calcineurin-like_PHP"/>
</dbReference>
<dbReference type="NCBIfam" id="TIGR00668">
    <property type="entry name" value="apaH"/>
    <property type="match status" value="1"/>
</dbReference>
<proteinExistence type="inferred from homology"/>
<evidence type="ECO:0000259" key="6">
    <source>
        <dbReference type="Pfam" id="PF00149"/>
    </source>
</evidence>
<dbReference type="InterPro" id="IPR004617">
    <property type="entry name" value="ApaH"/>
</dbReference>
<dbReference type="RefSeq" id="WP_169202767.1">
    <property type="nucleotide sequence ID" value="NZ_CP059467.1"/>
</dbReference>
<accession>A0ABX1NXG7</accession>
<dbReference type="CDD" id="cd07422">
    <property type="entry name" value="MPP_ApaH"/>
    <property type="match status" value="1"/>
</dbReference>
<evidence type="ECO:0000256" key="4">
    <source>
        <dbReference type="ARBA" id="ARBA00049417"/>
    </source>
</evidence>
<dbReference type="HAMAP" id="MF_00199">
    <property type="entry name" value="ApaH"/>
    <property type="match status" value="1"/>
</dbReference>
<dbReference type="PANTHER" id="PTHR40942">
    <property type="match status" value="1"/>
</dbReference>
<name>A0ABX1NXG7_9RHOO</name>
<reference evidence="7 8" key="1">
    <citation type="submission" date="2019-12" db="EMBL/GenBank/DDBJ databases">
        <title>Comparative genomics gives insights into the taxonomy of the Azoarcus-Aromatoleum group and reveals separate origins of nif in the plant-associated Azoarcus and non-plant-associated Aromatoleum sub-groups.</title>
        <authorList>
            <person name="Lafos M."/>
            <person name="Maluk M."/>
            <person name="Batista M."/>
            <person name="Junghare M."/>
            <person name="Carmona M."/>
            <person name="Faoro H."/>
            <person name="Cruz L.M."/>
            <person name="Battistoni F."/>
            <person name="De Souza E."/>
            <person name="Pedrosa F."/>
            <person name="Chen W.-M."/>
            <person name="Poole P.S."/>
            <person name="Dixon R.A."/>
            <person name="James E.K."/>
        </authorList>
    </citation>
    <scope>NUCLEOTIDE SEQUENCE [LARGE SCALE GENOMIC DNA]</scope>
    <source>
        <strain evidence="7 8">PbN1</strain>
    </source>
</reference>
<dbReference type="Gene3D" id="3.60.21.10">
    <property type="match status" value="1"/>
</dbReference>
<evidence type="ECO:0000256" key="3">
    <source>
        <dbReference type="ARBA" id="ARBA00022801"/>
    </source>
</evidence>
<dbReference type="Pfam" id="PF00149">
    <property type="entry name" value="Metallophos"/>
    <property type="match status" value="1"/>
</dbReference>
<evidence type="ECO:0000256" key="1">
    <source>
        <dbReference type="ARBA" id="ARBA00003413"/>
    </source>
</evidence>
<comment type="function">
    <text evidence="1 5">Hydrolyzes diadenosine 5',5'''-P1,P4-tetraphosphate to yield ADP.</text>
</comment>
<dbReference type="InterPro" id="IPR029052">
    <property type="entry name" value="Metallo-depent_PP-like"/>
</dbReference>
<comment type="caution">
    <text evidence="7">The sequence shown here is derived from an EMBL/GenBank/DDBJ whole genome shotgun (WGS) entry which is preliminary data.</text>
</comment>
<keyword evidence="3 5" id="KW-0378">Hydrolase</keyword>
<dbReference type="NCBIfam" id="NF001204">
    <property type="entry name" value="PRK00166.1"/>
    <property type="match status" value="1"/>
</dbReference>